<dbReference type="AlphaFoldDB" id="A0ABD5M6R7"/>
<reference evidence="2 3" key="1">
    <citation type="submission" date="2024-08" db="EMBL/GenBank/DDBJ databases">
        <title>Halobellus sp. MBLA0158 whole genome sequence.</title>
        <authorList>
            <person name="Hwang C.Y."/>
            <person name="Cho E.-S."/>
            <person name="Seo M.-J."/>
        </authorList>
    </citation>
    <scope>NUCLEOTIDE SEQUENCE [LARGE SCALE GENOMIC DNA]</scope>
    <source>
        <strain evidence="2 3">MBLA0158</strain>
    </source>
</reference>
<evidence type="ECO:0000256" key="1">
    <source>
        <dbReference type="SAM" id="MobiDB-lite"/>
    </source>
</evidence>
<dbReference type="Proteomes" id="UP001570511">
    <property type="component" value="Unassembled WGS sequence"/>
</dbReference>
<protein>
    <submittedName>
        <fullName evidence="2">Universal stress protein</fullName>
    </submittedName>
</protein>
<sequence>MPDTQPDDLAIREPPVVLLPLAVLEGQTVPEPLAAYLAPAEVIVLGYHVLPEQTPTEQASLQFEDRAREAVDDVAETFRGAGGDPETRVVFTHDRRQTIDRVADEVGATAVLIPNPTGAIEEVLVPIRGSIDDGRLADLIATLSTAGDARVTLWGVATEGSEFDPERAVERAAARLRDRGFDGARLATETSVTDAPLRDIVDRSAEVDVIAMREGAESIVGALLGDDAERVATGAVAPVLVLRDRPPVDAATEPTHPGPDADPPET</sequence>
<keyword evidence="3" id="KW-1185">Reference proteome</keyword>
<dbReference type="RefSeq" id="WP_372386641.1">
    <property type="nucleotide sequence ID" value="NZ_JBGNYA010000001.1"/>
</dbReference>
<gene>
    <name evidence="2" type="ORF">OS889_01120</name>
</gene>
<feature type="compositionally biased region" description="Pro residues" evidence="1">
    <location>
        <begin position="256"/>
        <end position="266"/>
    </location>
</feature>
<evidence type="ECO:0000313" key="3">
    <source>
        <dbReference type="Proteomes" id="UP001570511"/>
    </source>
</evidence>
<organism evidence="2 3">
    <name type="scientific">Halobellus rubicundus</name>
    <dbReference type="NCBI Taxonomy" id="2996466"/>
    <lineage>
        <taxon>Archaea</taxon>
        <taxon>Methanobacteriati</taxon>
        <taxon>Methanobacteriota</taxon>
        <taxon>Stenosarchaea group</taxon>
        <taxon>Halobacteria</taxon>
        <taxon>Halobacteriales</taxon>
        <taxon>Haloferacaceae</taxon>
        <taxon>Halobellus</taxon>
    </lineage>
</organism>
<dbReference type="EMBL" id="JBGNYA010000001">
    <property type="protein sequence ID" value="MFA1609607.1"/>
    <property type="molecule type" value="Genomic_DNA"/>
</dbReference>
<proteinExistence type="predicted"/>
<accession>A0ABD5M6R7</accession>
<feature type="region of interest" description="Disordered" evidence="1">
    <location>
        <begin position="244"/>
        <end position="266"/>
    </location>
</feature>
<evidence type="ECO:0000313" key="2">
    <source>
        <dbReference type="EMBL" id="MFA1609607.1"/>
    </source>
</evidence>
<comment type="caution">
    <text evidence="2">The sequence shown here is derived from an EMBL/GenBank/DDBJ whole genome shotgun (WGS) entry which is preliminary data.</text>
</comment>
<dbReference type="Gene3D" id="3.40.50.12370">
    <property type="match status" value="1"/>
</dbReference>
<name>A0ABD5M6R7_9EURY</name>
<dbReference type="SUPFAM" id="SSF52402">
    <property type="entry name" value="Adenine nucleotide alpha hydrolases-like"/>
    <property type="match status" value="1"/>
</dbReference>